<feature type="region of interest" description="Disordered" evidence="1">
    <location>
        <begin position="68"/>
        <end position="94"/>
    </location>
</feature>
<proteinExistence type="predicted"/>
<protein>
    <submittedName>
        <fullName evidence="2">Uncharacterized protein</fullName>
    </submittedName>
</protein>
<dbReference type="PANTHER" id="PTHR48196">
    <property type="entry name" value="DUF630 DOMAIN-CONTAINING PROTEIN"/>
    <property type="match status" value="1"/>
</dbReference>
<gene>
    <name evidence="2" type="ORF">AAHA92_17202</name>
</gene>
<evidence type="ECO:0000313" key="3">
    <source>
        <dbReference type="Proteomes" id="UP001567538"/>
    </source>
</evidence>
<name>A0ABD1GY62_SALDI</name>
<dbReference type="AlphaFoldDB" id="A0ABD1GY62"/>
<feature type="compositionally biased region" description="Polar residues" evidence="1">
    <location>
        <begin position="83"/>
        <end position="94"/>
    </location>
</feature>
<sequence length="94" mass="10643">MAKKVGEMKRFGDEKSTLLDQYERLSFEVQLSNAMLGRCLLEPAVAPPPKQGRRAGFQKVMRKLFSPILGKKGSPKDTKKNPFYSNNISRSLRV</sequence>
<keyword evidence="3" id="KW-1185">Reference proteome</keyword>
<dbReference type="Proteomes" id="UP001567538">
    <property type="component" value="Unassembled WGS sequence"/>
</dbReference>
<dbReference type="EMBL" id="JBEAFC010000007">
    <property type="protein sequence ID" value="KAL1549052.1"/>
    <property type="molecule type" value="Genomic_DNA"/>
</dbReference>
<dbReference type="PANTHER" id="PTHR48196:SF1">
    <property type="entry name" value="DUF630 DOMAIN-CONTAINING PROTEIN"/>
    <property type="match status" value="1"/>
</dbReference>
<evidence type="ECO:0000313" key="2">
    <source>
        <dbReference type="EMBL" id="KAL1549052.1"/>
    </source>
</evidence>
<accession>A0ABD1GY62</accession>
<comment type="caution">
    <text evidence="2">The sequence shown here is derived from an EMBL/GenBank/DDBJ whole genome shotgun (WGS) entry which is preliminary data.</text>
</comment>
<evidence type="ECO:0000256" key="1">
    <source>
        <dbReference type="SAM" id="MobiDB-lite"/>
    </source>
</evidence>
<reference evidence="2 3" key="1">
    <citation type="submission" date="2024-06" db="EMBL/GenBank/DDBJ databases">
        <title>A chromosome level genome sequence of Diviner's sage (Salvia divinorum).</title>
        <authorList>
            <person name="Ford S.A."/>
            <person name="Ro D.-K."/>
            <person name="Ness R.W."/>
            <person name="Phillips M.A."/>
        </authorList>
    </citation>
    <scope>NUCLEOTIDE SEQUENCE [LARGE SCALE GENOMIC DNA]</scope>
    <source>
        <strain evidence="2">SAF-2024a</strain>
        <tissue evidence="2">Leaf</tissue>
    </source>
</reference>
<organism evidence="2 3">
    <name type="scientific">Salvia divinorum</name>
    <name type="common">Maria pastora</name>
    <name type="synonym">Diviner's sage</name>
    <dbReference type="NCBI Taxonomy" id="28513"/>
    <lineage>
        <taxon>Eukaryota</taxon>
        <taxon>Viridiplantae</taxon>
        <taxon>Streptophyta</taxon>
        <taxon>Embryophyta</taxon>
        <taxon>Tracheophyta</taxon>
        <taxon>Spermatophyta</taxon>
        <taxon>Magnoliopsida</taxon>
        <taxon>eudicotyledons</taxon>
        <taxon>Gunneridae</taxon>
        <taxon>Pentapetalae</taxon>
        <taxon>asterids</taxon>
        <taxon>lamiids</taxon>
        <taxon>Lamiales</taxon>
        <taxon>Lamiaceae</taxon>
        <taxon>Nepetoideae</taxon>
        <taxon>Mentheae</taxon>
        <taxon>Salviinae</taxon>
        <taxon>Salvia</taxon>
        <taxon>Salvia subgen. Calosphace</taxon>
    </lineage>
</organism>